<dbReference type="PANTHER" id="PTHR21534:SF0">
    <property type="entry name" value="KATANIN-INTERACTING PROTEIN"/>
    <property type="match status" value="1"/>
</dbReference>
<reference evidence="2" key="2">
    <citation type="journal article" date="2022" name="Res Sq">
        <title>Comparative Genomics Reveals Insights into the Divergent Evolution of Astigmatic Mites and Household Pest Adaptations.</title>
        <authorList>
            <person name="Xiong Q."/>
            <person name="Wan A.T.-Y."/>
            <person name="Liu X.-Y."/>
            <person name="Fung C.S.-H."/>
            <person name="Xiao X."/>
            <person name="Malainual N."/>
            <person name="Hou J."/>
            <person name="Wang L."/>
            <person name="Wang M."/>
            <person name="Yang K."/>
            <person name="Cui Y."/>
            <person name="Leung E."/>
            <person name="Nong W."/>
            <person name="Shin S.-K."/>
            <person name="Au S."/>
            <person name="Jeong K.Y."/>
            <person name="Chew F.T."/>
            <person name="Hui J."/>
            <person name="Leung T.F."/>
            <person name="Tungtrongchitr A."/>
            <person name="Zhong N."/>
            <person name="Liu Z."/>
            <person name="Tsui S."/>
        </authorList>
    </citation>
    <scope>NUCLEOTIDE SEQUENCE</scope>
    <source>
        <strain evidence="2">Derf</strain>
        <tissue evidence="2">Whole organism</tissue>
    </source>
</reference>
<organism evidence="2 3">
    <name type="scientific">Dermatophagoides farinae</name>
    <name type="common">American house dust mite</name>
    <dbReference type="NCBI Taxonomy" id="6954"/>
    <lineage>
        <taxon>Eukaryota</taxon>
        <taxon>Metazoa</taxon>
        <taxon>Ecdysozoa</taxon>
        <taxon>Arthropoda</taxon>
        <taxon>Chelicerata</taxon>
        <taxon>Arachnida</taxon>
        <taxon>Acari</taxon>
        <taxon>Acariformes</taxon>
        <taxon>Sarcoptiformes</taxon>
        <taxon>Astigmata</taxon>
        <taxon>Psoroptidia</taxon>
        <taxon>Analgoidea</taxon>
        <taxon>Pyroglyphidae</taxon>
        <taxon>Dermatophagoidinae</taxon>
        <taxon>Dermatophagoides</taxon>
    </lineage>
</organism>
<sequence length="385" mass="44820">MPFSSSMGFVHGHEQSNIIITTTDFDGDHVENNRQQNQQQQVPRWLLDFHHDIHPSLRNNKSRPSTDNNITTTINRPKWFEELCQKRRMSDIADLKYSKNESLFEDVAKNDDSITLSTNHHHDAMTKDHCQQQSINAEDMRKTLNKSLAIIDTHDDDDDDNDNFSFTSATFKSIENLKLDEMTKNIVVEEDCIIPEMPTGIELSLILMENWGDQNFIGLNGIEILDQFGNRPPIENVFLDNDENRRQQNNDLYKLIDNVYRTHDDSHIWQCRFDNHRQSHHNQGNNDGLPVTIVFRFEKPTTIALIRIWNYNKSRIHSYRGVKYAKVKLDEQTIFCGEIAKACGDLTGTLENFGDTILFTTNDEVLEQISHFDISFQELLMEQMN</sequence>
<protein>
    <recommendedName>
        <fullName evidence="1">KATNIP domain-containing protein</fullName>
    </recommendedName>
</protein>
<gene>
    <name evidence="2" type="ORF">DERF_011101</name>
</gene>
<evidence type="ECO:0000259" key="1">
    <source>
        <dbReference type="Pfam" id="PF14652"/>
    </source>
</evidence>
<accession>A0A922L4G4</accession>
<dbReference type="AlphaFoldDB" id="A0A922L4G4"/>
<keyword evidence="3" id="KW-1185">Reference proteome</keyword>
<dbReference type="Gene3D" id="2.60.120.260">
    <property type="entry name" value="Galactose-binding domain-like"/>
    <property type="match status" value="1"/>
</dbReference>
<proteinExistence type="predicted"/>
<reference evidence="2" key="1">
    <citation type="submission" date="2013-05" db="EMBL/GenBank/DDBJ databases">
        <authorList>
            <person name="Yim A.K.Y."/>
            <person name="Chan T.F."/>
            <person name="Ji K.M."/>
            <person name="Liu X.Y."/>
            <person name="Zhou J.W."/>
            <person name="Li R.Q."/>
            <person name="Yang K.Y."/>
            <person name="Li J."/>
            <person name="Li M."/>
            <person name="Law P.T.W."/>
            <person name="Wu Y.L."/>
            <person name="Cai Z.L."/>
            <person name="Qin H."/>
            <person name="Bao Y."/>
            <person name="Leung R.K.K."/>
            <person name="Ng P.K.S."/>
            <person name="Zou J."/>
            <person name="Zhong X.J."/>
            <person name="Ran P.X."/>
            <person name="Zhong N.S."/>
            <person name="Liu Z.G."/>
            <person name="Tsui S.K.W."/>
        </authorList>
    </citation>
    <scope>NUCLEOTIDE SEQUENCE</scope>
    <source>
        <strain evidence="2">Derf</strain>
        <tissue evidence="2">Whole organism</tissue>
    </source>
</reference>
<feature type="domain" description="KATNIP" evidence="1">
    <location>
        <begin position="246"/>
        <end position="369"/>
    </location>
</feature>
<dbReference type="InterPro" id="IPR026704">
    <property type="entry name" value="KATNIP"/>
</dbReference>
<evidence type="ECO:0000313" key="2">
    <source>
        <dbReference type="EMBL" id="KAH9506364.1"/>
    </source>
</evidence>
<dbReference type="EMBL" id="ASGP02000005">
    <property type="protein sequence ID" value="KAH9506364.1"/>
    <property type="molecule type" value="Genomic_DNA"/>
</dbReference>
<evidence type="ECO:0000313" key="3">
    <source>
        <dbReference type="Proteomes" id="UP000790347"/>
    </source>
</evidence>
<dbReference type="Proteomes" id="UP000790347">
    <property type="component" value="Unassembled WGS sequence"/>
</dbReference>
<dbReference type="PANTHER" id="PTHR21534">
    <property type="entry name" value="KATANIN-INTERACTING PROTEIN"/>
    <property type="match status" value="1"/>
</dbReference>
<dbReference type="OrthoDB" id="304622at2759"/>
<name>A0A922L4G4_DERFA</name>
<comment type="caution">
    <text evidence="2">The sequence shown here is derived from an EMBL/GenBank/DDBJ whole genome shotgun (WGS) entry which is preliminary data.</text>
</comment>
<dbReference type="InterPro" id="IPR027859">
    <property type="entry name" value="KATNIP_dom"/>
</dbReference>
<dbReference type="Pfam" id="PF14652">
    <property type="entry name" value="DUF4457"/>
    <property type="match status" value="2"/>
</dbReference>
<feature type="domain" description="KATNIP" evidence="1">
    <location>
        <begin position="178"/>
        <end position="231"/>
    </location>
</feature>